<dbReference type="VEuPathDB" id="FungiDB:SPSK_05343"/>
<feature type="compositionally biased region" description="Gly residues" evidence="1">
    <location>
        <begin position="216"/>
        <end position="231"/>
    </location>
</feature>
<organism evidence="2 3">
    <name type="scientific">Sporothrix schenckii 1099-18</name>
    <dbReference type="NCBI Taxonomy" id="1397361"/>
    <lineage>
        <taxon>Eukaryota</taxon>
        <taxon>Fungi</taxon>
        <taxon>Dikarya</taxon>
        <taxon>Ascomycota</taxon>
        <taxon>Pezizomycotina</taxon>
        <taxon>Sordariomycetes</taxon>
        <taxon>Sordariomycetidae</taxon>
        <taxon>Ophiostomatales</taxon>
        <taxon>Ophiostomataceae</taxon>
        <taxon>Sporothrix</taxon>
    </lineage>
</organism>
<dbReference type="InterPro" id="IPR006722">
    <property type="entry name" value="Sedlin"/>
</dbReference>
<reference evidence="2 3" key="2">
    <citation type="journal article" date="2015" name="Eukaryot. Cell">
        <title>Asexual propagation of a virulent clone complex in a human and feline outbreak of sporotrichosis.</title>
        <authorList>
            <person name="Teixeira Mde M."/>
            <person name="Rodrigues A.M."/>
            <person name="Tsui C.K."/>
            <person name="de Almeida L.G."/>
            <person name="Van Diepeningen A.D."/>
            <person name="van den Ende B.G."/>
            <person name="Fernandes G.F."/>
            <person name="Kano R."/>
            <person name="Hamelin R.C."/>
            <person name="Lopes-Bezerra L.M."/>
            <person name="Vasconcelos A.T."/>
            <person name="de Hoog S."/>
            <person name="de Camargo Z.P."/>
            <person name="Felipe M.S."/>
        </authorList>
    </citation>
    <scope>NUCLEOTIDE SEQUENCE [LARGE SCALE GENOMIC DNA]</scope>
    <source>
        <strain evidence="2 3">1099-18</strain>
    </source>
</reference>
<dbReference type="KEGG" id="ssck:SPSK_05343"/>
<dbReference type="GO" id="GO:0005737">
    <property type="term" value="C:cytoplasm"/>
    <property type="evidence" value="ECO:0007669"/>
    <property type="project" value="GOC"/>
</dbReference>
<dbReference type="SUPFAM" id="SSF64356">
    <property type="entry name" value="SNARE-like"/>
    <property type="match status" value="1"/>
</dbReference>
<dbReference type="Gene3D" id="3.30.450.70">
    <property type="match status" value="1"/>
</dbReference>
<evidence type="ECO:0000313" key="2">
    <source>
        <dbReference type="EMBL" id="KJR81015.1"/>
    </source>
</evidence>
<dbReference type="RefSeq" id="XP_016583691.1">
    <property type="nucleotide sequence ID" value="XM_016732092.1"/>
</dbReference>
<dbReference type="InterPro" id="IPR011012">
    <property type="entry name" value="Longin-like_dom_sf"/>
</dbReference>
<evidence type="ECO:0000256" key="1">
    <source>
        <dbReference type="SAM" id="MobiDB-lite"/>
    </source>
</evidence>
<proteinExistence type="predicted"/>
<comment type="caution">
    <text evidence="2">The sequence shown here is derived from an EMBL/GenBank/DDBJ whole genome shotgun (WGS) entry which is preliminary data.</text>
</comment>
<protein>
    <submittedName>
        <fullName evidence="2">Sedlin</fullName>
    </submittedName>
</protein>
<reference evidence="2 3" key="1">
    <citation type="journal article" date="2014" name="BMC Genomics">
        <title>Comparative genomics of the major fungal agents of human and animal Sporotrichosis: Sporothrix schenckii and Sporothrix brasiliensis.</title>
        <authorList>
            <person name="Teixeira M.M."/>
            <person name="de Almeida L.G."/>
            <person name="Kubitschek-Barreira P."/>
            <person name="Alves F.L."/>
            <person name="Kioshima E.S."/>
            <person name="Abadio A.K."/>
            <person name="Fernandes L."/>
            <person name="Derengowski L.S."/>
            <person name="Ferreira K.S."/>
            <person name="Souza R.C."/>
            <person name="Ruiz J.C."/>
            <person name="de Andrade N.C."/>
            <person name="Paes H.C."/>
            <person name="Nicola A.M."/>
            <person name="Albuquerque P."/>
            <person name="Gerber A.L."/>
            <person name="Martins V.P."/>
            <person name="Peconick L.D."/>
            <person name="Neto A.V."/>
            <person name="Chaucanez C.B."/>
            <person name="Silva P.A."/>
            <person name="Cunha O.L."/>
            <person name="de Oliveira F.F."/>
            <person name="dos Santos T.C."/>
            <person name="Barros A.L."/>
            <person name="Soares M.A."/>
            <person name="de Oliveira L.M."/>
            <person name="Marini M.M."/>
            <person name="Villalobos-Duno H."/>
            <person name="Cunha M.M."/>
            <person name="de Hoog S."/>
            <person name="da Silveira J.F."/>
            <person name="Henrissat B."/>
            <person name="Nino-Vega G.A."/>
            <person name="Cisalpino P.S."/>
            <person name="Mora-Montes H.M."/>
            <person name="Almeida S.R."/>
            <person name="Stajich J.E."/>
            <person name="Lopes-Bezerra L.M."/>
            <person name="Vasconcelos A.T."/>
            <person name="Felipe M.S."/>
        </authorList>
    </citation>
    <scope>NUCLEOTIDE SEQUENCE [LARGE SCALE GENOMIC DNA]</scope>
    <source>
        <strain evidence="2 3">1099-18</strain>
    </source>
</reference>
<gene>
    <name evidence="2" type="ORF">SPSK_05343</name>
</gene>
<dbReference type="EMBL" id="AXCR01000012">
    <property type="protein sequence ID" value="KJR81015.1"/>
    <property type="molecule type" value="Genomic_DNA"/>
</dbReference>
<dbReference type="PANTHER" id="PTHR12403">
    <property type="entry name" value="TRAFFICKING PROTEIN PARTICLE COMPLEX SUBUNIT 2"/>
    <property type="match status" value="1"/>
</dbReference>
<feature type="region of interest" description="Disordered" evidence="1">
    <location>
        <begin position="209"/>
        <end position="231"/>
    </location>
</feature>
<dbReference type="GeneID" id="27667369"/>
<sequence length="305" mass="31603">MPKPRLVVSLSSCNSEQKKTGFGGVGDKMSTATKLFFSEERQPCAAKREATTNHGAESAHTRSSHVWAILINNHTTSPQPPTSVHAMASTIPSIACLGVIGRNDNPLHISIFPSYDAATNSLLPVRTPLQFSLILCGTLDIFAQRPSGTASGSVASGAAASGASLSAGSDAAGLLLLHALDDRLAVYGYETNTGVKLVAVVDMRGRRGGSAVSGAQGSGGAGGGSVSSGSRGALGGSVVGLRESELKPVFKAMQSAYVRLLQNPFYDPDEHSPPTGRGGKKIVSRRFTEDLQRIGEAWMPGATNL</sequence>
<name>A0A0F2LWZ8_SPOSC</name>
<dbReference type="OrthoDB" id="18320at2759"/>
<evidence type="ECO:0000313" key="3">
    <source>
        <dbReference type="Proteomes" id="UP000033710"/>
    </source>
</evidence>
<dbReference type="AlphaFoldDB" id="A0A0F2LWZ8"/>
<dbReference type="Proteomes" id="UP000033710">
    <property type="component" value="Unassembled WGS sequence"/>
</dbReference>
<dbReference type="GO" id="GO:0006888">
    <property type="term" value="P:endoplasmic reticulum to Golgi vesicle-mediated transport"/>
    <property type="evidence" value="ECO:0007669"/>
    <property type="project" value="InterPro"/>
</dbReference>
<accession>A0A0F2LWZ8</accession>
<dbReference type="Pfam" id="PF04628">
    <property type="entry name" value="Sedlin_N"/>
    <property type="match status" value="1"/>
</dbReference>